<dbReference type="Gene3D" id="1.20.5.650">
    <property type="entry name" value="Single helix bin"/>
    <property type="match status" value="1"/>
</dbReference>
<dbReference type="FunFam" id="1.10.472.10:FF:000007">
    <property type="entry name" value="Transcription factor IIIB 90 kDa subunit"/>
    <property type="match status" value="1"/>
</dbReference>
<dbReference type="CDD" id="cd20554">
    <property type="entry name" value="CYCLIN_TFIIIB90_rpt2"/>
    <property type="match status" value="1"/>
</dbReference>
<dbReference type="Gene3D" id="1.10.472.10">
    <property type="entry name" value="Cyclin-like"/>
    <property type="match status" value="2"/>
</dbReference>
<keyword evidence="3" id="KW-0479">Metal-binding</keyword>
<dbReference type="GO" id="GO:0008270">
    <property type="term" value="F:zinc ion binding"/>
    <property type="evidence" value="ECO:0007669"/>
    <property type="project" value="UniProtKB-KW"/>
</dbReference>
<dbReference type="GO" id="GO:0017025">
    <property type="term" value="F:TBP-class protein binding"/>
    <property type="evidence" value="ECO:0007669"/>
    <property type="project" value="InterPro"/>
</dbReference>
<dbReference type="PANTHER" id="PTHR11618:SF4">
    <property type="entry name" value="TRANSCRIPTION FACTOR IIIB 90 KDA SUBUNIT"/>
    <property type="match status" value="1"/>
</dbReference>
<keyword evidence="6" id="KW-0805">Transcription regulation</keyword>
<dbReference type="InterPro" id="IPR011665">
    <property type="entry name" value="BRF1_TBP-bd_dom"/>
</dbReference>
<keyword evidence="9" id="KW-0175">Coiled coil</keyword>
<evidence type="ECO:0000256" key="4">
    <source>
        <dbReference type="ARBA" id="ARBA00022771"/>
    </source>
</evidence>
<dbReference type="Proteomes" id="UP001415857">
    <property type="component" value="Unassembled WGS sequence"/>
</dbReference>
<dbReference type="FunFam" id="1.10.472.10:FF:000066">
    <property type="entry name" value="Transcription factor IIIB subunit"/>
    <property type="match status" value="1"/>
</dbReference>
<feature type="domain" description="Transcription factor TFIIB cyclin-like" evidence="10">
    <location>
        <begin position="71"/>
        <end position="158"/>
    </location>
</feature>
<dbReference type="PRINTS" id="PR00685">
    <property type="entry name" value="TIFACTORIIB"/>
</dbReference>
<dbReference type="PANTHER" id="PTHR11618">
    <property type="entry name" value="TRANSCRIPTION INITIATION FACTOR IIB-RELATED"/>
    <property type="match status" value="1"/>
</dbReference>
<dbReference type="GO" id="GO:0000995">
    <property type="term" value="F:RNA polymerase III general transcription initiation factor activity"/>
    <property type="evidence" value="ECO:0007669"/>
    <property type="project" value="TreeGrafter"/>
</dbReference>
<dbReference type="InterPro" id="IPR013150">
    <property type="entry name" value="TFIIB_cyclin"/>
</dbReference>
<dbReference type="GO" id="GO:0005634">
    <property type="term" value="C:nucleus"/>
    <property type="evidence" value="ECO:0007669"/>
    <property type="project" value="UniProtKB-SubCell"/>
</dbReference>
<dbReference type="GO" id="GO:0070897">
    <property type="term" value="P:transcription preinitiation complex assembly"/>
    <property type="evidence" value="ECO:0007669"/>
    <property type="project" value="InterPro"/>
</dbReference>
<dbReference type="SUPFAM" id="SSF47954">
    <property type="entry name" value="Cyclin-like"/>
    <property type="match status" value="2"/>
</dbReference>
<evidence type="ECO:0000256" key="5">
    <source>
        <dbReference type="ARBA" id="ARBA00022833"/>
    </source>
</evidence>
<evidence type="ECO:0000256" key="2">
    <source>
        <dbReference type="ARBA" id="ARBA00010857"/>
    </source>
</evidence>
<accession>A0AAP0N6P2</accession>
<comment type="subcellular location">
    <subcellularLocation>
        <location evidence="1">Nucleus</location>
    </subcellularLocation>
</comment>
<organism evidence="12 13">
    <name type="scientific">Liquidambar formosana</name>
    <name type="common">Formosan gum</name>
    <dbReference type="NCBI Taxonomy" id="63359"/>
    <lineage>
        <taxon>Eukaryota</taxon>
        <taxon>Viridiplantae</taxon>
        <taxon>Streptophyta</taxon>
        <taxon>Embryophyta</taxon>
        <taxon>Tracheophyta</taxon>
        <taxon>Spermatophyta</taxon>
        <taxon>Magnoliopsida</taxon>
        <taxon>eudicotyledons</taxon>
        <taxon>Gunneridae</taxon>
        <taxon>Pentapetalae</taxon>
        <taxon>Saxifragales</taxon>
        <taxon>Altingiaceae</taxon>
        <taxon>Liquidambar</taxon>
    </lineage>
</organism>
<reference evidence="12 13" key="1">
    <citation type="journal article" date="2024" name="Plant J.">
        <title>Genome sequences and population genomics reveal climatic adaptation and genomic divergence between two closely related sweetgum species.</title>
        <authorList>
            <person name="Xu W.Q."/>
            <person name="Ren C.Q."/>
            <person name="Zhang X.Y."/>
            <person name="Comes H.P."/>
            <person name="Liu X.H."/>
            <person name="Li Y.G."/>
            <person name="Kettle C.J."/>
            <person name="Jalonen R."/>
            <person name="Gaisberger H."/>
            <person name="Ma Y.Z."/>
            <person name="Qiu Y.X."/>
        </authorList>
    </citation>
    <scope>NUCLEOTIDE SEQUENCE [LARGE SCALE GENOMIC DNA]</scope>
    <source>
        <strain evidence="12">Hangzhou</strain>
    </source>
</reference>
<evidence type="ECO:0000259" key="11">
    <source>
        <dbReference type="Pfam" id="PF07741"/>
    </source>
</evidence>
<dbReference type="GO" id="GO:0001006">
    <property type="term" value="F:RNA polymerase III type 3 promoter sequence-specific DNA binding"/>
    <property type="evidence" value="ECO:0007669"/>
    <property type="project" value="TreeGrafter"/>
</dbReference>
<feature type="domain" description="Transcription factor TFIIB cyclin-like" evidence="10">
    <location>
        <begin position="172"/>
        <end position="250"/>
    </location>
</feature>
<evidence type="ECO:0000313" key="13">
    <source>
        <dbReference type="Proteomes" id="UP001415857"/>
    </source>
</evidence>
<feature type="domain" description="Brf1 TBP-binding" evidence="11">
    <location>
        <begin position="406"/>
        <end position="528"/>
    </location>
</feature>
<dbReference type="AlphaFoldDB" id="A0AAP0N6P2"/>
<name>A0AAP0N6P2_LIQFO</name>
<dbReference type="EMBL" id="JBBPBK010000016">
    <property type="protein sequence ID" value="KAK9267542.1"/>
    <property type="molecule type" value="Genomic_DNA"/>
</dbReference>
<dbReference type="CDD" id="cd20553">
    <property type="entry name" value="CYCLIN_TFIIIB90_rpt1"/>
    <property type="match status" value="1"/>
</dbReference>
<evidence type="ECO:0000259" key="10">
    <source>
        <dbReference type="Pfam" id="PF00382"/>
    </source>
</evidence>
<comment type="caution">
    <text evidence="12">The sequence shown here is derived from an EMBL/GenBank/DDBJ whole genome shotgun (WGS) entry which is preliminary data.</text>
</comment>
<keyword evidence="4" id="KW-0863">Zinc-finger</keyword>
<gene>
    <name evidence="12" type="ORF">L1049_009970</name>
</gene>
<keyword evidence="7" id="KW-0804">Transcription</keyword>
<dbReference type="GO" id="GO:0097550">
    <property type="term" value="C:transcription preinitiation complex"/>
    <property type="evidence" value="ECO:0007669"/>
    <property type="project" value="TreeGrafter"/>
</dbReference>
<evidence type="ECO:0000256" key="8">
    <source>
        <dbReference type="ARBA" id="ARBA00023242"/>
    </source>
</evidence>
<keyword evidence="8" id="KW-0539">Nucleus</keyword>
<feature type="coiled-coil region" evidence="9">
    <location>
        <begin position="466"/>
        <end position="493"/>
    </location>
</feature>
<keyword evidence="13" id="KW-1185">Reference proteome</keyword>
<dbReference type="Pfam" id="PF07741">
    <property type="entry name" value="BRF1"/>
    <property type="match status" value="1"/>
</dbReference>
<dbReference type="Pfam" id="PF00382">
    <property type="entry name" value="TFIIB"/>
    <property type="match status" value="2"/>
</dbReference>
<proteinExistence type="inferred from homology"/>
<protein>
    <submittedName>
        <fullName evidence="12">Uncharacterized protein</fullName>
    </submittedName>
</protein>
<evidence type="ECO:0000256" key="9">
    <source>
        <dbReference type="SAM" id="Coils"/>
    </source>
</evidence>
<dbReference type="InterPro" id="IPR036915">
    <property type="entry name" value="Cyclin-like_sf"/>
</dbReference>
<evidence type="ECO:0000256" key="7">
    <source>
        <dbReference type="ARBA" id="ARBA00023163"/>
    </source>
</evidence>
<dbReference type="InterPro" id="IPR000812">
    <property type="entry name" value="TFIIB"/>
</dbReference>
<sequence>MVWCPFCHSRKPGKRDDNGFIWCEPCGKIVHQDVFVEEPTFVKGPGGESQFVGSIVKSIQNGCSQSVERIVNKATMVIEAMVVQLEISGGTSIISQASAFYRVAVERSFTRGRKSDQVAAACLYIACRENNKPFLLIDFSMHLKTNVYVLGAVFLQLCKLLRLEEHPIVQKPIDPSLFIHRFADLRPASLIITSMKRDWMQTGRKPSGLCGAAIYISALSHGFKYSKLDIVRAVHICEATLAKRLIEFENTTSGSLTIEEFNKIAEELEQNSCKLSDVGSKRSGEMEMVCVHKGKGDPPFAHGLCRRCYEEFIIISGGLHGGSDPPAFQCAEMERIAKVSAEKFTNVEPFSDANQNMINSARTKWTEESKSVRAANGDQVTNDGASYMSQKFEDMNTLADELDCFSDIDDVEVNDYLNNKEEIHYKKIIWEEMNKEYLEEQAAKEAAAAAAAVTYVSEASDELCAAQELAAAAAAAVAKLRKERQQKRALEAKNASPAETAAEAAHQMLTKKRLSSKINYDVLAKLFDCDTLVPDPNKSHIESHQCQ</sequence>
<keyword evidence="5" id="KW-0862">Zinc</keyword>
<evidence type="ECO:0000256" key="1">
    <source>
        <dbReference type="ARBA" id="ARBA00004123"/>
    </source>
</evidence>
<evidence type="ECO:0000256" key="3">
    <source>
        <dbReference type="ARBA" id="ARBA00022723"/>
    </source>
</evidence>
<comment type="similarity">
    <text evidence="2">Belongs to the TFIIB family.</text>
</comment>
<evidence type="ECO:0000313" key="12">
    <source>
        <dbReference type="EMBL" id="KAK9267542.1"/>
    </source>
</evidence>
<dbReference type="GO" id="GO:0000126">
    <property type="term" value="C:transcription factor TFIIIB complex"/>
    <property type="evidence" value="ECO:0007669"/>
    <property type="project" value="TreeGrafter"/>
</dbReference>
<evidence type="ECO:0000256" key="6">
    <source>
        <dbReference type="ARBA" id="ARBA00023015"/>
    </source>
</evidence>